<dbReference type="GO" id="GO:0005886">
    <property type="term" value="C:plasma membrane"/>
    <property type="evidence" value="ECO:0007669"/>
    <property type="project" value="UniProtKB-SubCell"/>
</dbReference>
<keyword evidence="4 6" id="KW-1133">Transmembrane helix</keyword>
<gene>
    <name evidence="7" type="primary">wzx</name>
</gene>
<evidence type="ECO:0000256" key="6">
    <source>
        <dbReference type="SAM" id="Phobius"/>
    </source>
</evidence>
<reference evidence="7" key="1">
    <citation type="journal article" date="2019" name="Microb. Genom.">
        <title>Genomic epidemiology of severe community-onset Acinetobacter baumannii infection.</title>
        <authorList>
            <person name="Meumann E.M."/>
            <person name="Anstey N.M."/>
            <person name="Currie B.J."/>
            <person name="Piera K.A."/>
            <person name="Kenyon J.J."/>
            <person name="Hall R.M."/>
            <person name="Davis J.S."/>
            <person name="Sarovich D.S."/>
        </authorList>
    </citation>
    <scope>NUCLEOTIDE SEQUENCE</scope>
    <source>
        <strain evidence="7">MSHR_8</strain>
    </source>
</reference>
<comment type="subcellular location">
    <subcellularLocation>
        <location evidence="1">Cell membrane</location>
        <topology evidence="1">Multi-pass membrane protein</topology>
    </subcellularLocation>
</comment>
<feature type="transmembrane region" description="Helical" evidence="6">
    <location>
        <begin position="7"/>
        <end position="27"/>
    </location>
</feature>
<keyword evidence="5 6" id="KW-0472">Membrane</keyword>
<evidence type="ECO:0000256" key="4">
    <source>
        <dbReference type="ARBA" id="ARBA00022989"/>
    </source>
</evidence>
<protein>
    <submittedName>
        <fullName evidence="7">Wzx</fullName>
    </submittedName>
</protein>
<feature type="transmembrane region" description="Helical" evidence="6">
    <location>
        <begin position="306"/>
        <end position="322"/>
    </location>
</feature>
<proteinExistence type="predicted"/>
<name>A0A481WYK7_ACIBA</name>
<feature type="transmembrane region" description="Helical" evidence="6">
    <location>
        <begin position="241"/>
        <end position="260"/>
    </location>
</feature>
<keyword evidence="3 6" id="KW-0812">Transmembrane</keyword>
<keyword evidence="2" id="KW-1003">Cell membrane</keyword>
<accession>A0A481WYK7</accession>
<feature type="transmembrane region" description="Helical" evidence="6">
    <location>
        <begin position="272"/>
        <end position="294"/>
    </location>
</feature>
<dbReference type="InterPro" id="IPR050833">
    <property type="entry name" value="Poly_Biosynth_Transport"/>
</dbReference>
<evidence type="ECO:0000313" key="7">
    <source>
        <dbReference type="EMBL" id="QBK17785.1"/>
    </source>
</evidence>
<feature type="transmembrane region" description="Helical" evidence="6">
    <location>
        <begin position="33"/>
        <end position="56"/>
    </location>
</feature>
<organism evidence="7">
    <name type="scientific">Acinetobacter baumannii</name>
    <dbReference type="NCBI Taxonomy" id="470"/>
    <lineage>
        <taxon>Bacteria</taxon>
        <taxon>Pseudomonadati</taxon>
        <taxon>Pseudomonadota</taxon>
        <taxon>Gammaproteobacteria</taxon>
        <taxon>Moraxellales</taxon>
        <taxon>Moraxellaceae</taxon>
        <taxon>Acinetobacter</taxon>
        <taxon>Acinetobacter calcoaceticus/baumannii complex</taxon>
    </lineage>
</organism>
<feature type="transmembrane region" description="Helical" evidence="6">
    <location>
        <begin position="77"/>
        <end position="95"/>
    </location>
</feature>
<dbReference type="AlphaFoldDB" id="A0A481WYK7"/>
<evidence type="ECO:0000256" key="2">
    <source>
        <dbReference type="ARBA" id="ARBA00022475"/>
    </source>
</evidence>
<feature type="transmembrane region" description="Helical" evidence="6">
    <location>
        <begin position="160"/>
        <end position="180"/>
    </location>
</feature>
<sequence>MKLSGLLSVALFRGLTALIAFALILLLMHYLDIAAFASFSFYYTCFTLCSVLPNIGVNNSVVLNNENNEFTTQAVNIRIYQILFSLLLAFIFFILDVVDSTLILACLAGILSSIFDLQLSFKQAAKNLKAFAYFMPIKTCLVFFIALITLFISDTFVNDIFINLSLVFFILFIVWFFKNINNSIREVNKNIEIYKVGKNILLFEMLALLMARAEVFILTFYSSKEVVVKQDIANFWSSYNFILIISMLGTTLSSVMLPYMKESISDYRKINRIANLTFLLMVVLVVCVVISSYILGSYFLNQYKEIYKYIFFMGLGVCFSFISNVDRMKIVSGVGSNNRANMIIISQFIFSIILNIVLIYIWGIWGSIFTFVFIRAYAWFLMRYEVRNDSKYMG</sequence>
<dbReference type="EMBL" id="MK370028">
    <property type="protein sequence ID" value="QBK17785.1"/>
    <property type="molecule type" value="Genomic_DNA"/>
</dbReference>
<feature type="transmembrane region" description="Helical" evidence="6">
    <location>
        <begin position="343"/>
        <end position="362"/>
    </location>
</feature>
<feature type="transmembrane region" description="Helical" evidence="6">
    <location>
        <begin position="131"/>
        <end position="154"/>
    </location>
</feature>
<dbReference type="PANTHER" id="PTHR30250">
    <property type="entry name" value="PST FAMILY PREDICTED COLANIC ACID TRANSPORTER"/>
    <property type="match status" value="1"/>
</dbReference>
<evidence type="ECO:0000256" key="1">
    <source>
        <dbReference type="ARBA" id="ARBA00004651"/>
    </source>
</evidence>
<dbReference type="PANTHER" id="PTHR30250:SF11">
    <property type="entry name" value="O-ANTIGEN TRANSPORTER-RELATED"/>
    <property type="match status" value="1"/>
</dbReference>
<evidence type="ECO:0000256" key="3">
    <source>
        <dbReference type="ARBA" id="ARBA00022692"/>
    </source>
</evidence>
<feature type="transmembrane region" description="Helical" evidence="6">
    <location>
        <begin position="201"/>
        <end position="221"/>
    </location>
</feature>
<evidence type="ECO:0000256" key="5">
    <source>
        <dbReference type="ARBA" id="ARBA00023136"/>
    </source>
</evidence>